<evidence type="ECO:0000313" key="2">
    <source>
        <dbReference type="EMBL" id="HJF80418.1"/>
    </source>
</evidence>
<dbReference type="PANTHER" id="PTHR43861">
    <property type="entry name" value="TRANS-ACONITATE 2-METHYLTRANSFERASE-RELATED"/>
    <property type="match status" value="1"/>
</dbReference>
<dbReference type="SUPFAM" id="SSF53335">
    <property type="entry name" value="S-adenosyl-L-methionine-dependent methyltransferases"/>
    <property type="match status" value="1"/>
</dbReference>
<organism evidence="2 3">
    <name type="scientific">Phocaeicola plebeius</name>
    <dbReference type="NCBI Taxonomy" id="310297"/>
    <lineage>
        <taxon>Bacteria</taxon>
        <taxon>Pseudomonadati</taxon>
        <taxon>Bacteroidota</taxon>
        <taxon>Bacteroidia</taxon>
        <taxon>Bacteroidales</taxon>
        <taxon>Bacteroidaceae</taxon>
        <taxon>Phocaeicola</taxon>
    </lineage>
</organism>
<comment type="caution">
    <text evidence="2">The sequence shown here is derived from an EMBL/GenBank/DDBJ whole genome shotgun (WGS) entry which is preliminary data.</text>
</comment>
<dbReference type="CDD" id="cd02440">
    <property type="entry name" value="AdoMet_MTases"/>
    <property type="match status" value="1"/>
</dbReference>
<sequence>MQKRHIDRATYFKELSITSREYFIPYILKWHTVEQNISVLEIGCGEGGNLLPFSLMGCHTVGVDMAIGRIKEANSFFNEAGAKGTFIANDIFKEKGLEHNFDIVICHDVIEHIADKRLFLAGLSNYLKPNGVIFMAFPAWQMPFGGHQQICRSNLLSHFPFIHLLPANLYRLVLRALGENNDCINELLSIKQTHITIEKFEDLLMSTDLCIKDRQLWLINPHYKVKFGLKPRKLHPFISAIPYLRDVFSTSCFYILKRTALRQNSAH</sequence>
<dbReference type="GO" id="GO:0008168">
    <property type="term" value="F:methyltransferase activity"/>
    <property type="evidence" value="ECO:0007669"/>
    <property type="project" value="UniProtKB-KW"/>
</dbReference>
<dbReference type="GO" id="GO:0032259">
    <property type="term" value="P:methylation"/>
    <property type="evidence" value="ECO:0007669"/>
    <property type="project" value="UniProtKB-KW"/>
</dbReference>
<reference evidence="2" key="1">
    <citation type="journal article" date="2021" name="PeerJ">
        <title>Extensive microbial diversity within the chicken gut microbiome revealed by metagenomics and culture.</title>
        <authorList>
            <person name="Gilroy R."/>
            <person name="Ravi A."/>
            <person name="Getino M."/>
            <person name="Pursley I."/>
            <person name="Horton D.L."/>
            <person name="Alikhan N.F."/>
            <person name="Baker D."/>
            <person name="Gharbi K."/>
            <person name="Hall N."/>
            <person name="Watson M."/>
            <person name="Adriaenssens E.M."/>
            <person name="Foster-Nyarko E."/>
            <person name="Jarju S."/>
            <person name="Secka A."/>
            <person name="Antonio M."/>
            <person name="Oren A."/>
            <person name="Chaudhuri R.R."/>
            <person name="La Ragione R."/>
            <person name="Hildebrand F."/>
            <person name="Pallen M.J."/>
        </authorList>
    </citation>
    <scope>NUCLEOTIDE SEQUENCE</scope>
    <source>
        <strain evidence="2">9794</strain>
    </source>
</reference>
<name>A0A921HHB8_9BACT</name>
<evidence type="ECO:0000313" key="3">
    <source>
        <dbReference type="Proteomes" id="UP000722357"/>
    </source>
</evidence>
<keyword evidence="2" id="KW-0808">Transferase</keyword>
<reference evidence="2" key="2">
    <citation type="submission" date="2021-09" db="EMBL/GenBank/DDBJ databases">
        <authorList>
            <person name="Gilroy R."/>
        </authorList>
    </citation>
    <scope>NUCLEOTIDE SEQUENCE</scope>
    <source>
        <strain evidence="2">9794</strain>
    </source>
</reference>
<keyword evidence="2" id="KW-0489">Methyltransferase</keyword>
<evidence type="ECO:0000259" key="1">
    <source>
        <dbReference type="Pfam" id="PF13847"/>
    </source>
</evidence>
<protein>
    <submittedName>
        <fullName evidence="2">Methyltransferase domain-containing protein</fullName>
    </submittedName>
</protein>
<dbReference type="InterPro" id="IPR025714">
    <property type="entry name" value="Methyltranfer_dom"/>
</dbReference>
<dbReference type="InterPro" id="IPR029063">
    <property type="entry name" value="SAM-dependent_MTases_sf"/>
</dbReference>
<proteinExistence type="predicted"/>
<dbReference type="Pfam" id="PF13847">
    <property type="entry name" value="Methyltransf_31"/>
    <property type="match status" value="1"/>
</dbReference>
<dbReference type="AlphaFoldDB" id="A0A921HHB8"/>
<dbReference type="EMBL" id="DYWE01000024">
    <property type="protein sequence ID" value="HJF80418.1"/>
    <property type="molecule type" value="Genomic_DNA"/>
</dbReference>
<feature type="domain" description="Methyltransferase" evidence="1">
    <location>
        <begin position="35"/>
        <end position="139"/>
    </location>
</feature>
<gene>
    <name evidence="2" type="ORF">K8V40_02030</name>
</gene>
<dbReference type="Proteomes" id="UP000722357">
    <property type="component" value="Unassembled WGS sequence"/>
</dbReference>
<accession>A0A921HHB8</accession>
<dbReference type="Gene3D" id="3.40.50.150">
    <property type="entry name" value="Vaccinia Virus protein VP39"/>
    <property type="match status" value="1"/>
</dbReference>